<comment type="caution">
    <text evidence="1">The sequence shown here is derived from an EMBL/GenBank/DDBJ whole genome shotgun (WGS) entry which is preliminary data.</text>
</comment>
<name>A0ACB6R404_9PLEO</name>
<keyword evidence="2" id="KW-1185">Reference proteome</keyword>
<proteinExistence type="predicted"/>
<dbReference type="Proteomes" id="UP000799755">
    <property type="component" value="Unassembled WGS sequence"/>
</dbReference>
<accession>A0ACB6R404</accession>
<protein>
    <submittedName>
        <fullName evidence="1">Uncharacterized protein</fullName>
    </submittedName>
</protein>
<organism evidence="1 2">
    <name type="scientific">Lindgomyces ingoldianus</name>
    <dbReference type="NCBI Taxonomy" id="673940"/>
    <lineage>
        <taxon>Eukaryota</taxon>
        <taxon>Fungi</taxon>
        <taxon>Dikarya</taxon>
        <taxon>Ascomycota</taxon>
        <taxon>Pezizomycotina</taxon>
        <taxon>Dothideomycetes</taxon>
        <taxon>Pleosporomycetidae</taxon>
        <taxon>Pleosporales</taxon>
        <taxon>Lindgomycetaceae</taxon>
        <taxon>Lindgomyces</taxon>
    </lineage>
</organism>
<reference evidence="1" key="1">
    <citation type="journal article" date="2020" name="Stud. Mycol.">
        <title>101 Dothideomycetes genomes: a test case for predicting lifestyles and emergence of pathogens.</title>
        <authorList>
            <person name="Haridas S."/>
            <person name="Albert R."/>
            <person name="Binder M."/>
            <person name="Bloem J."/>
            <person name="Labutti K."/>
            <person name="Salamov A."/>
            <person name="Andreopoulos B."/>
            <person name="Baker S."/>
            <person name="Barry K."/>
            <person name="Bills G."/>
            <person name="Bluhm B."/>
            <person name="Cannon C."/>
            <person name="Castanera R."/>
            <person name="Culley D."/>
            <person name="Daum C."/>
            <person name="Ezra D."/>
            <person name="Gonzalez J."/>
            <person name="Henrissat B."/>
            <person name="Kuo A."/>
            <person name="Liang C."/>
            <person name="Lipzen A."/>
            <person name="Lutzoni F."/>
            <person name="Magnuson J."/>
            <person name="Mondo S."/>
            <person name="Nolan M."/>
            <person name="Ohm R."/>
            <person name="Pangilinan J."/>
            <person name="Park H.-J."/>
            <person name="Ramirez L."/>
            <person name="Alfaro M."/>
            <person name="Sun H."/>
            <person name="Tritt A."/>
            <person name="Yoshinaga Y."/>
            <person name="Zwiers L.-H."/>
            <person name="Turgeon B."/>
            <person name="Goodwin S."/>
            <person name="Spatafora J."/>
            <person name="Crous P."/>
            <person name="Grigoriev I."/>
        </authorList>
    </citation>
    <scope>NUCLEOTIDE SEQUENCE</scope>
    <source>
        <strain evidence="1">ATCC 200398</strain>
    </source>
</reference>
<sequence>MRLSDDTRSREPNLKRLCLMFDASGVGNSPYKSTPRTSLLLNPFTQPVSIAMSTPSYTRPTASSVTRASPRAQKPAVMKELKRPSSISDSERELIQLLRRAEAFTIKPADPSKPCLADLPSEIRIIIYRYILDPYYPSISCAPKLLRVSRAIRHEAAYEWYSRAAFTFHTHALEFKGIKQSIERLPIAHRLFLTRNRNILLEIEIGAVLEELWSWDPRSMLDAWNECRQFGNPYEVKGSQHKDHFMSFCRLAGWFQWCGKPAHYGIRWQYKMDVSNRESELWWGSAWPSVGYRLEKFLKGSLGVFPLPCVQQATSLDAGQKAVMKKEALNMLESLDKDFKQGGVLEMVLGQVVSVGCLSWGMGLHKIATDT</sequence>
<dbReference type="EMBL" id="MU003499">
    <property type="protein sequence ID" value="KAF2473911.1"/>
    <property type="molecule type" value="Genomic_DNA"/>
</dbReference>
<evidence type="ECO:0000313" key="1">
    <source>
        <dbReference type="EMBL" id="KAF2473911.1"/>
    </source>
</evidence>
<gene>
    <name evidence="1" type="ORF">BDR25DRAFT_392297</name>
</gene>
<evidence type="ECO:0000313" key="2">
    <source>
        <dbReference type="Proteomes" id="UP000799755"/>
    </source>
</evidence>